<comment type="pathway">
    <text evidence="6 14">Cofactor biosynthesis; adenosylcobalamin biosynthesis; adenosylcobalamin from cob(II)yrinate a,c-diamide: step 5/7.</text>
</comment>
<dbReference type="PANTHER" id="PTHR34848:SF1">
    <property type="entry name" value="BIFUNCTIONAL ADENOSYLCOBALAMIN BIOSYNTHESIS PROTEIN COBU"/>
    <property type="match status" value="1"/>
</dbReference>
<dbReference type="EC" id="2.7.7.62" evidence="14"/>
<keyword evidence="9 14" id="KW-0808">Transferase</keyword>
<evidence type="ECO:0000313" key="16">
    <source>
        <dbReference type="Proteomes" id="UP001219956"/>
    </source>
</evidence>
<organism evidence="15 16">
    <name type="scientific">Vogesella aquatica</name>
    <dbReference type="NCBI Taxonomy" id="2984206"/>
    <lineage>
        <taxon>Bacteria</taxon>
        <taxon>Pseudomonadati</taxon>
        <taxon>Pseudomonadota</taxon>
        <taxon>Betaproteobacteria</taxon>
        <taxon>Neisseriales</taxon>
        <taxon>Chromobacteriaceae</taxon>
        <taxon>Vogesella</taxon>
    </lineage>
</organism>
<keyword evidence="13 14" id="KW-0342">GTP-binding</keyword>
<evidence type="ECO:0000256" key="3">
    <source>
        <dbReference type="ARBA" id="ARBA00001522"/>
    </source>
</evidence>
<keyword evidence="16" id="KW-1185">Reference proteome</keyword>
<dbReference type="NCBIfam" id="NF004469">
    <property type="entry name" value="PRK05800.1"/>
    <property type="match status" value="1"/>
</dbReference>
<evidence type="ECO:0000256" key="9">
    <source>
        <dbReference type="ARBA" id="ARBA00022679"/>
    </source>
</evidence>
<name>A0ABT5IUL4_9NEIS</name>
<comment type="catalytic activity">
    <reaction evidence="3">
        <text>adenosylcob(III)inamide + GTP = adenosylcob(III)inamide phosphate + GDP + H(+)</text>
        <dbReference type="Rhea" id="RHEA:15765"/>
        <dbReference type="ChEBI" id="CHEBI:2480"/>
        <dbReference type="ChEBI" id="CHEBI:15378"/>
        <dbReference type="ChEBI" id="CHEBI:37565"/>
        <dbReference type="ChEBI" id="CHEBI:58189"/>
        <dbReference type="ChEBI" id="CHEBI:58502"/>
        <dbReference type="EC" id="2.7.1.156"/>
    </reaction>
</comment>
<evidence type="ECO:0000256" key="10">
    <source>
        <dbReference type="ARBA" id="ARBA00022741"/>
    </source>
</evidence>
<dbReference type="EMBL" id="JAQQLF010000004">
    <property type="protein sequence ID" value="MDC7716203.1"/>
    <property type="molecule type" value="Genomic_DNA"/>
</dbReference>
<dbReference type="CDD" id="cd00544">
    <property type="entry name" value="CobU"/>
    <property type="match status" value="1"/>
</dbReference>
<keyword evidence="8 14" id="KW-0169">Cobalamin biosynthesis</keyword>
<dbReference type="Proteomes" id="UP001219956">
    <property type="component" value="Unassembled WGS sequence"/>
</dbReference>
<reference evidence="15 16" key="1">
    <citation type="submission" date="2023-01" db="EMBL/GenBank/DDBJ databases">
        <title>Novel species of the genus Vogesella isolated from rivers.</title>
        <authorList>
            <person name="Lu H."/>
        </authorList>
    </citation>
    <scope>NUCLEOTIDE SEQUENCE [LARGE SCALE GENOMIC DNA]</scope>
    <source>
        <strain evidence="15 16">DC21W</strain>
    </source>
</reference>
<keyword evidence="12 14" id="KW-0067">ATP-binding</keyword>
<dbReference type="EC" id="2.7.1.156" evidence="14"/>
<dbReference type="Gene3D" id="3.40.50.300">
    <property type="entry name" value="P-loop containing nucleotide triphosphate hydrolases"/>
    <property type="match status" value="1"/>
</dbReference>
<keyword evidence="10 14" id="KW-0547">Nucleotide-binding</keyword>
<dbReference type="RefSeq" id="WP_272750635.1">
    <property type="nucleotide sequence ID" value="NZ_JAQQLF010000004.1"/>
</dbReference>
<dbReference type="PIRSF" id="PIRSF006135">
    <property type="entry name" value="CobU"/>
    <property type="match status" value="1"/>
</dbReference>
<gene>
    <name evidence="15" type="primary">cobU</name>
    <name evidence="15" type="ORF">PQU95_03075</name>
</gene>
<dbReference type="PANTHER" id="PTHR34848">
    <property type="match status" value="1"/>
</dbReference>
<evidence type="ECO:0000256" key="4">
    <source>
        <dbReference type="ARBA" id="ARBA00003889"/>
    </source>
</evidence>
<evidence type="ECO:0000256" key="12">
    <source>
        <dbReference type="ARBA" id="ARBA00022840"/>
    </source>
</evidence>
<dbReference type="GO" id="GO:0008820">
    <property type="term" value="F:cobinamide phosphate guanylyltransferase activity"/>
    <property type="evidence" value="ECO:0007669"/>
    <property type="project" value="UniProtKB-EC"/>
</dbReference>
<comment type="catalytic activity">
    <reaction evidence="1 14">
        <text>adenosylcob(III)inamide + ATP = adenosylcob(III)inamide phosphate + ADP + H(+)</text>
        <dbReference type="Rhea" id="RHEA:15769"/>
        <dbReference type="ChEBI" id="CHEBI:2480"/>
        <dbReference type="ChEBI" id="CHEBI:15378"/>
        <dbReference type="ChEBI" id="CHEBI:30616"/>
        <dbReference type="ChEBI" id="CHEBI:58502"/>
        <dbReference type="ChEBI" id="CHEBI:456216"/>
        <dbReference type="EC" id="2.7.1.156"/>
    </reaction>
</comment>
<comment type="pathway">
    <text evidence="5 14">Cofactor biosynthesis; adenosylcobalamin biosynthesis; adenosylcobalamin from cob(II)yrinate a,c-diamide: step 6/7.</text>
</comment>
<sequence>MTTTHLISGGARSGKSRYAESLALQHGGAVCYVATAERRSDAAFAERIAHHRARRPAHWSLAEVGRNLGEALLQAAPGSLVLVDCLGMWLMRFFDEDGQFDAGAWQQQRSSLLAVLAAPPAQIVLVSNEVGWGVVPLGAETRHFVDELGRLNQDVAAVCQRVTLVACGQPLVLKGAA</sequence>
<dbReference type="Pfam" id="PF02283">
    <property type="entry name" value="CobU"/>
    <property type="match status" value="1"/>
</dbReference>
<dbReference type="InterPro" id="IPR027417">
    <property type="entry name" value="P-loop_NTPase"/>
</dbReference>
<comment type="similarity">
    <text evidence="7 14">Belongs to the CobU/CobP family.</text>
</comment>
<evidence type="ECO:0000256" key="8">
    <source>
        <dbReference type="ARBA" id="ARBA00022573"/>
    </source>
</evidence>
<evidence type="ECO:0000256" key="1">
    <source>
        <dbReference type="ARBA" id="ARBA00000312"/>
    </source>
</evidence>
<evidence type="ECO:0000256" key="11">
    <source>
        <dbReference type="ARBA" id="ARBA00022777"/>
    </source>
</evidence>
<evidence type="ECO:0000313" key="15">
    <source>
        <dbReference type="EMBL" id="MDC7716203.1"/>
    </source>
</evidence>
<evidence type="ECO:0000256" key="5">
    <source>
        <dbReference type="ARBA" id="ARBA00004692"/>
    </source>
</evidence>
<evidence type="ECO:0000256" key="2">
    <source>
        <dbReference type="ARBA" id="ARBA00000711"/>
    </source>
</evidence>
<keyword evidence="15" id="KW-0548">Nucleotidyltransferase</keyword>
<comment type="function">
    <text evidence="4 14">Catalyzes ATP-dependent phosphorylation of adenosylcobinamide and addition of GMP to adenosylcobinamide phosphate.</text>
</comment>
<keyword evidence="11 14" id="KW-0418">Kinase</keyword>
<accession>A0ABT5IUL4</accession>
<dbReference type="GO" id="GO:0043752">
    <property type="term" value="F:adenosylcobinamide kinase activity"/>
    <property type="evidence" value="ECO:0007669"/>
    <property type="project" value="UniProtKB-EC"/>
</dbReference>
<proteinExistence type="inferred from homology"/>
<dbReference type="SUPFAM" id="SSF52540">
    <property type="entry name" value="P-loop containing nucleoside triphosphate hydrolases"/>
    <property type="match status" value="1"/>
</dbReference>
<evidence type="ECO:0000256" key="6">
    <source>
        <dbReference type="ARBA" id="ARBA00005159"/>
    </source>
</evidence>
<protein>
    <recommendedName>
        <fullName evidence="14">Bifunctional adenosylcobalamin biosynthesis protein</fullName>
        <ecNumber evidence="14">2.7.1.156</ecNumber>
        <ecNumber evidence="14">2.7.7.62</ecNumber>
    </recommendedName>
</protein>
<comment type="caution">
    <text evidence="15">The sequence shown here is derived from an EMBL/GenBank/DDBJ whole genome shotgun (WGS) entry which is preliminary data.</text>
</comment>
<comment type="catalytic activity">
    <reaction evidence="2 14">
        <text>adenosylcob(III)inamide phosphate + GTP + H(+) = adenosylcob(III)inamide-GDP + diphosphate</text>
        <dbReference type="Rhea" id="RHEA:22712"/>
        <dbReference type="ChEBI" id="CHEBI:15378"/>
        <dbReference type="ChEBI" id="CHEBI:33019"/>
        <dbReference type="ChEBI" id="CHEBI:37565"/>
        <dbReference type="ChEBI" id="CHEBI:58502"/>
        <dbReference type="ChEBI" id="CHEBI:60487"/>
        <dbReference type="EC" id="2.7.7.62"/>
    </reaction>
</comment>
<dbReference type="InterPro" id="IPR003203">
    <property type="entry name" value="CobU/CobP"/>
</dbReference>
<evidence type="ECO:0000256" key="13">
    <source>
        <dbReference type="ARBA" id="ARBA00023134"/>
    </source>
</evidence>
<evidence type="ECO:0000256" key="7">
    <source>
        <dbReference type="ARBA" id="ARBA00007490"/>
    </source>
</evidence>
<evidence type="ECO:0000256" key="14">
    <source>
        <dbReference type="PIRNR" id="PIRNR006135"/>
    </source>
</evidence>